<proteinExistence type="predicted"/>
<keyword evidence="2" id="KW-1185">Reference proteome</keyword>
<comment type="caution">
    <text evidence="1">The sequence shown here is derived from an EMBL/GenBank/DDBJ whole genome shotgun (WGS) entry which is preliminary data.</text>
</comment>
<reference evidence="1" key="1">
    <citation type="submission" date="2021-06" db="EMBL/GenBank/DDBJ databases">
        <authorList>
            <person name="Kallberg Y."/>
            <person name="Tangrot J."/>
            <person name="Rosling A."/>
        </authorList>
    </citation>
    <scope>NUCLEOTIDE SEQUENCE</scope>
    <source>
        <strain evidence="1">IL203A</strain>
    </source>
</reference>
<gene>
    <name evidence="1" type="ORF">DHETER_LOCUS11015</name>
</gene>
<dbReference type="EMBL" id="CAJVPU010022934">
    <property type="protein sequence ID" value="CAG8686852.1"/>
    <property type="molecule type" value="Genomic_DNA"/>
</dbReference>
<feature type="non-terminal residue" evidence="1">
    <location>
        <position position="1"/>
    </location>
</feature>
<evidence type="ECO:0000313" key="1">
    <source>
        <dbReference type="EMBL" id="CAG8686852.1"/>
    </source>
</evidence>
<name>A0ACA9P7M8_9GLOM</name>
<organism evidence="1 2">
    <name type="scientific">Dentiscutata heterogama</name>
    <dbReference type="NCBI Taxonomy" id="1316150"/>
    <lineage>
        <taxon>Eukaryota</taxon>
        <taxon>Fungi</taxon>
        <taxon>Fungi incertae sedis</taxon>
        <taxon>Mucoromycota</taxon>
        <taxon>Glomeromycotina</taxon>
        <taxon>Glomeromycetes</taxon>
        <taxon>Diversisporales</taxon>
        <taxon>Gigasporaceae</taxon>
        <taxon>Dentiscutata</taxon>
    </lineage>
</organism>
<dbReference type="Proteomes" id="UP000789702">
    <property type="component" value="Unassembled WGS sequence"/>
</dbReference>
<evidence type="ECO:0000313" key="2">
    <source>
        <dbReference type="Proteomes" id="UP000789702"/>
    </source>
</evidence>
<sequence>LRSANSTGAHGLYPTILIAAPDARRLGTLSGKCQSFFSTTTFVTICPDASMA</sequence>
<protein>
    <submittedName>
        <fullName evidence="1">16282_t:CDS:1</fullName>
    </submittedName>
</protein>
<accession>A0ACA9P7M8</accession>